<keyword evidence="5" id="KW-1185">Reference proteome</keyword>
<keyword evidence="2" id="KW-0812">Transmembrane</keyword>
<feature type="transmembrane region" description="Helical" evidence="2">
    <location>
        <begin position="308"/>
        <end position="329"/>
    </location>
</feature>
<feature type="transmembrane region" description="Helical" evidence="2">
    <location>
        <begin position="374"/>
        <end position="392"/>
    </location>
</feature>
<feature type="compositionally biased region" description="Polar residues" evidence="1">
    <location>
        <begin position="1"/>
        <end position="18"/>
    </location>
</feature>
<dbReference type="Proteomes" id="UP000094565">
    <property type="component" value="Chromosome 2"/>
</dbReference>
<dbReference type="PANTHER" id="PTHR34814">
    <property type="entry name" value="NITROSOGUANIDINE RESISTANCE PROTEIN SNG1"/>
    <property type="match status" value="1"/>
</dbReference>
<protein>
    <submittedName>
        <fullName evidence="4">BA75_02550T0</fullName>
    </submittedName>
</protein>
<gene>
    <name evidence="4" type="primary">SNG1</name>
    <name evidence="4" type="ORF">ATY40_BA7502550</name>
</gene>
<dbReference type="EMBL" id="CP014585">
    <property type="protein sequence ID" value="ANZ76124.1"/>
    <property type="molecule type" value="Genomic_DNA"/>
</dbReference>
<dbReference type="PANTHER" id="PTHR34814:SF1">
    <property type="entry name" value="NITROSOGUANIDINE RESISTANCE PROTEIN SNG1"/>
    <property type="match status" value="1"/>
</dbReference>
<evidence type="ECO:0000256" key="2">
    <source>
        <dbReference type="SAM" id="Phobius"/>
    </source>
</evidence>
<evidence type="ECO:0000256" key="1">
    <source>
        <dbReference type="SAM" id="MobiDB-lite"/>
    </source>
</evidence>
<feature type="transmembrane region" description="Helical" evidence="2">
    <location>
        <begin position="96"/>
        <end position="115"/>
    </location>
</feature>
<dbReference type="InterPro" id="IPR022703">
    <property type="entry name" value="DUF3533"/>
</dbReference>
<accession>A0A1B2JDI5</accession>
<proteinExistence type="predicted"/>
<sequence>MKPSPLSLTGIKNKSIQNMRDIDRETNEKGSQSRGDEVMMACSGSEAIGNDATTSEAESFPLEKPLDAEELSIRHTKHSFFDSHLKTTRAALGKKSVLTLIILLVFMFSVFSIYWGSMYERNTRLVNLQFGVILEDDTENSYISNLVNQTVHSGRFPQLATWNVFTHEQYLDGEDGDAYEKLDTAIYHEKYWAGIYVNNTATSQLISAYQNGDSSFNTTATLLFTIYETGRDLTGVSQYVLPTLLRFQEEVSIRVAEAVNKPIVENHISNVAQQEALIESGLIFKQLSFNTIDRRPSTSPVIAAPQQVGLIFMIIITFFQFAFFGPVHGAAAQVLKPSHYLVYRAIFSQVVYLFLSLAYSLITRAFQVDLNRAFSGGLGVYWMVNYLTMAAVGGANENVAIIATAFFPPLMAIWLMTWVILNISATFSPIILCPGVFKVTYGLPVYNSYSIARVILFNTWKGNLGKHFGILVAWLVVNNIILPFALTAAGKQMKKNSPAAN</sequence>
<organism evidence="4 5">
    <name type="scientific">Komagataella pastoris</name>
    <name type="common">Yeast</name>
    <name type="synonym">Pichia pastoris</name>
    <dbReference type="NCBI Taxonomy" id="4922"/>
    <lineage>
        <taxon>Eukaryota</taxon>
        <taxon>Fungi</taxon>
        <taxon>Dikarya</taxon>
        <taxon>Ascomycota</taxon>
        <taxon>Saccharomycotina</taxon>
        <taxon>Pichiomycetes</taxon>
        <taxon>Pichiales</taxon>
        <taxon>Pichiaceae</taxon>
        <taxon>Komagataella</taxon>
    </lineage>
</organism>
<evidence type="ECO:0000313" key="4">
    <source>
        <dbReference type="EMBL" id="ANZ76124.1"/>
    </source>
</evidence>
<feature type="transmembrane region" description="Helical" evidence="2">
    <location>
        <begin position="399"/>
        <end position="421"/>
    </location>
</feature>
<keyword evidence="2" id="KW-0472">Membrane</keyword>
<dbReference type="GO" id="GO:0016020">
    <property type="term" value="C:membrane"/>
    <property type="evidence" value="ECO:0007669"/>
    <property type="project" value="TreeGrafter"/>
</dbReference>
<dbReference type="AlphaFoldDB" id="A0A1B2JDI5"/>
<feature type="domain" description="DUF3533" evidence="3">
    <location>
        <begin position="100"/>
        <end position="480"/>
    </location>
</feature>
<evidence type="ECO:0000313" key="5">
    <source>
        <dbReference type="Proteomes" id="UP000094565"/>
    </source>
</evidence>
<dbReference type="Pfam" id="PF12051">
    <property type="entry name" value="DUF3533"/>
    <property type="match status" value="1"/>
</dbReference>
<feature type="region of interest" description="Disordered" evidence="1">
    <location>
        <begin position="1"/>
        <end position="37"/>
    </location>
</feature>
<reference evidence="4 5" key="1">
    <citation type="submission" date="2016-02" db="EMBL/GenBank/DDBJ databases">
        <title>Comparative genomic and transcriptomic foundation for Pichia pastoris.</title>
        <authorList>
            <person name="Love K.R."/>
            <person name="Shah K.A."/>
            <person name="Whittaker C.A."/>
            <person name="Wu J."/>
            <person name="Bartlett M.C."/>
            <person name="Ma D."/>
            <person name="Leeson R.L."/>
            <person name="Priest M."/>
            <person name="Young S.K."/>
            <person name="Love J.C."/>
        </authorList>
    </citation>
    <scope>NUCLEOTIDE SEQUENCE [LARGE SCALE GENOMIC DNA]</scope>
    <source>
        <strain evidence="4 5">ATCC 28485</strain>
    </source>
</reference>
<feature type="transmembrane region" description="Helical" evidence="2">
    <location>
        <begin position="341"/>
        <end position="362"/>
    </location>
</feature>
<keyword evidence="2" id="KW-1133">Transmembrane helix</keyword>
<dbReference type="InterPro" id="IPR053001">
    <property type="entry name" value="MNNG_permease-like"/>
</dbReference>
<feature type="transmembrane region" description="Helical" evidence="2">
    <location>
        <begin position="468"/>
        <end position="489"/>
    </location>
</feature>
<evidence type="ECO:0000259" key="3">
    <source>
        <dbReference type="Pfam" id="PF12051"/>
    </source>
</evidence>
<name>A0A1B2JDI5_PICPA</name>
<dbReference type="OrthoDB" id="2140105at2759"/>